<proteinExistence type="predicted"/>
<dbReference type="InterPro" id="IPR008966">
    <property type="entry name" value="Adhesion_dom_sf"/>
</dbReference>
<accession>A0A5V7P8C9</accession>
<comment type="caution">
    <text evidence="2">The sequence shown here is derived from an EMBL/GenBank/DDBJ whole genome shotgun (WGS) entry which is preliminary data.</text>
</comment>
<organism evidence="2 3">
    <name type="scientific">Salmonella enterica subsp. enterica serovar Poona</name>
    <dbReference type="NCBI Taxonomy" id="436295"/>
    <lineage>
        <taxon>Bacteria</taxon>
        <taxon>Pseudomonadati</taxon>
        <taxon>Pseudomonadota</taxon>
        <taxon>Gammaproteobacteria</taxon>
        <taxon>Enterobacterales</taxon>
        <taxon>Enterobacteriaceae</taxon>
        <taxon>Salmonella</taxon>
    </lineage>
</organism>
<dbReference type="InterPro" id="IPR036937">
    <property type="entry name" value="Adhesion_dom_fimbrial_sf"/>
</dbReference>
<dbReference type="SUPFAM" id="SSF49401">
    <property type="entry name" value="Bacterial adhesins"/>
    <property type="match status" value="1"/>
</dbReference>
<evidence type="ECO:0000256" key="1">
    <source>
        <dbReference type="SAM" id="SignalP"/>
    </source>
</evidence>
<evidence type="ECO:0000313" key="2">
    <source>
        <dbReference type="EMBL" id="EBU8137006.1"/>
    </source>
</evidence>
<protein>
    <submittedName>
        <fullName evidence="2">Type 1 fimbrial protein</fullName>
    </submittedName>
</protein>
<feature type="signal peptide" evidence="1">
    <location>
        <begin position="1"/>
        <end position="27"/>
    </location>
</feature>
<dbReference type="Gene3D" id="2.60.40.1090">
    <property type="entry name" value="Fimbrial-type adhesion domain"/>
    <property type="match status" value="1"/>
</dbReference>
<dbReference type="GO" id="GO:0009289">
    <property type="term" value="C:pilus"/>
    <property type="evidence" value="ECO:0007669"/>
    <property type="project" value="InterPro"/>
</dbReference>
<keyword evidence="1" id="KW-0732">Signal</keyword>
<reference evidence="2 3" key="1">
    <citation type="submission" date="2018-05" db="EMBL/GenBank/DDBJ databases">
        <authorList>
            <person name="Ashton P.M."/>
            <person name="Dallman T."/>
            <person name="Nair S."/>
            <person name="De Pinna E."/>
            <person name="Peters T."/>
            <person name="Grant K."/>
        </authorList>
    </citation>
    <scope>NUCLEOTIDE SEQUENCE [LARGE SCALE GENOMIC DNA]</scope>
    <source>
        <strain evidence="2 3">127535</strain>
    </source>
</reference>
<feature type="chain" id="PRO_5030141143" evidence="1">
    <location>
        <begin position="28"/>
        <end position="197"/>
    </location>
</feature>
<gene>
    <name evidence="2" type="ORF">DLM27_25800</name>
</gene>
<dbReference type="Proteomes" id="UP000839895">
    <property type="component" value="Unassembled WGS sequence"/>
</dbReference>
<dbReference type="EMBL" id="AAHDIV010000070">
    <property type="protein sequence ID" value="EBU8137006.1"/>
    <property type="molecule type" value="Genomic_DNA"/>
</dbReference>
<evidence type="ECO:0000313" key="3">
    <source>
        <dbReference type="Proteomes" id="UP000839895"/>
    </source>
</evidence>
<sequence length="197" mass="20654">MKNRLYRAAGLVTAMLLPGLTILPARAAKVADGTVNFTGEMLGATTCTLENHSLTVDFGAINVDRKGGIPANPLTSGKTVAFRFTGCATNIQKVNMTVDFDSVFDDDSLIENAEGSAGNVAGVLVCPANALMQGEACTAGARIRAGSVVHGVVNSNREVSFPLEVSLVSFDGFNPSSPYMPDAGSINMTVRFTFEEE</sequence>
<name>A0A5V7P8C9_SALET</name>
<dbReference type="GO" id="GO:0007155">
    <property type="term" value="P:cell adhesion"/>
    <property type="evidence" value="ECO:0007669"/>
    <property type="project" value="InterPro"/>
</dbReference>
<dbReference type="AlphaFoldDB" id="A0A5V7P8C9"/>